<keyword evidence="1" id="KW-0812">Transmembrane</keyword>
<dbReference type="AlphaFoldDB" id="S5TLW2"/>
<keyword evidence="1" id="KW-0472">Membrane</keyword>
<accession>S5TLW2</accession>
<dbReference type="InterPro" id="IPR037185">
    <property type="entry name" value="EmrE-like"/>
</dbReference>
<dbReference type="GO" id="GO:0016020">
    <property type="term" value="C:membrane"/>
    <property type="evidence" value="ECO:0007669"/>
    <property type="project" value="InterPro"/>
</dbReference>
<dbReference type="SUPFAM" id="SSF103481">
    <property type="entry name" value="Multidrug resistance efflux transporter EmrE"/>
    <property type="match status" value="2"/>
</dbReference>
<feature type="domain" description="EamA" evidence="2">
    <location>
        <begin position="167"/>
        <end position="297"/>
    </location>
</feature>
<feature type="transmembrane region" description="Helical" evidence="1">
    <location>
        <begin position="111"/>
        <end position="130"/>
    </location>
</feature>
<feature type="transmembrane region" description="Helical" evidence="1">
    <location>
        <begin position="55"/>
        <end position="78"/>
    </location>
</feature>
<dbReference type="InterPro" id="IPR000620">
    <property type="entry name" value="EamA_dom"/>
</dbReference>
<dbReference type="Gene3D" id="1.10.3730.20">
    <property type="match status" value="1"/>
</dbReference>
<feature type="transmembrane region" description="Helical" evidence="1">
    <location>
        <begin position="283"/>
        <end position="303"/>
    </location>
</feature>
<keyword evidence="1" id="KW-1133">Transmembrane helix</keyword>
<dbReference type="EMBL" id="KF264539">
    <property type="protein sequence ID" value="AGS49303.1"/>
    <property type="molecule type" value="Genomic_DNA"/>
</dbReference>
<proteinExistence type="predicted"/>
<feature type="transmembrane region" description="Helical" evidence="1">
    <location>
        <begin position="136"/>
        <end position="156"/>
    </location>
</feature>
<evidence type="ECO:0000256" key="1">
    <source>
        <dbReference type="SAM" id="Phobius"/>
    </source>
</evidence>
<feature type="transmembrane region" description="Helical" evidence="1">
    <location>
        <begin position="84"/>
        <end position="104"/>
    </location>
</feature>
<evidence type="ECO:0000259" key="2">
    <source>
        <dbReference type="Pfam" id="PF00892"/>
    </source>
</evidence>
<protein>
    <recommendedName>
        <fullName evidence="2">EamA domain-containing protein</fullName>
    </recommendedName>
</protein>
<name>S5TLW2_9BACT</name>
<dbReference type="Pfam" id="PF00892">
    <property type="entry name" value="EamA"/>
    <property type="match status" value="1"/>
</dbReference>
<feature type="transmembrane region" description="Helical" evidence="1">
    <location>
        <begin position="168"/>
        <end position="189"/>
    </location>
</feature>
<evidence type="ECO:0000313" key="3">
    <source>
        <dbReference type="EMBL" id="AGS49303.1"/>
    </source>
</evidence>
<feature type="transmembrane region" description="Helical" evidence="1">
    <location>
        <begin position="224"/>
        <end position="246"/>
    </location>
</feature>
<feature type="transmembrane region" description="Helical" evidence="1">
    <location>
        <begin position="195"/>
        <end position="217"/>
    </location>
</feature>
<feature type="transmembrane region" description="Helical" evidence="1">
    <location>
        <begin position="252"/>
        <end position="274"/>
    </location>
</feature>
<feature type="transmembrane region" description="Helical" evidence="1">
    <location>
        <begin position="23"/>
        <end position="43"/>
    </location>
</feature>
<sequence>MAFADANSPLRRIIRGLGQDDSVLMILLAVAGAGAYGVADFLGGLASRKAHVLRVVVISAPASLAIELVLLPVLGASWTAGSLGWGALSGVASAFAFSLLYLALSIGPMSVMAPITAIVSALLPAVVGLLDGERLSVAGVVGIPVALCAIVLVTMSRQMAGEKIPMRAIAVAVLAGAAIATQLITLDAAPHDSGVAPLIVGRTVSSLLVLSVVLVVRTGHKGKIPVVVAAAAGCLDSLANLFFLLAAREGMLSVSAVIVALYPAATVLLAAVVLKERIRRNQWLGLAAAAAGVVLLATAGSAAS</sequence>
<organism evidence="3">
    <name type="scientific">uncultured bacterium esnapd2</name>
    <dbReference type="NCBI Taxonomy" id="1366601"/>
    <lineage>
        <taxon>Bacteria</taxon>
        <taxon>environmental samples</taxon>
    </lineage>
</organism>
<reference evidence="3" key="1">
    <citation type="journal article" date="2013" name="Proc. Natl. Acad. Sci. U.S.A.">
        <title>Mapping gene clusters within arrayed metagenomic libraries to expand the structural diversity of biomedically relevant natural products.</title>
        <authorList>
            <person name="Owen J.G."/>
            <person name="Reddy B.V."/>
            <person name="Ternei M.A."/>
            <person name="Charlop-Powers Z."/>
            <person name="Calle P.Y."/>
            <person name="Kim J.H."/>
            <person name="Brady S.F."/>
        </authorList>
    </citation>
    <scope>NUCLEOTIDE SEQUENCE</scope>
</reference>